<dbReference type="EMBL" id="FNFC01000013">
    <property type="protein sequence ID" value="SDJ97314.1"/>
    <property type="molecule type" value="Genomic_DNA"/>
</dbReference>
<dbReference type="GO" id="GO:0006281">
    <property type="term" value="P:DNA repair"/>
    <property type="evidence" value="ECO:0007669"/>
    <property type="project" value="UniProtKB-UniRule"/>
</dbReference>
<dbReference type="InterPro" id="IPR006978">
    <property type="entry name" value="Nre_N"/>
</dbReference>
<dbReference type="PANTHER" id="PTHR38136:SF2">
    <property type="entry name" value="DNA REPAIR PROTEIN"/>
    <property type="match status" value="1"/>
</dbReference>
<dbReference type="PANTHER" id="PTHR38136">
    <property type="entry name" value="DNA REPAIR PROTEIN"/>
    <property type="match status" value="1"/>
</dbReference>
<evidence type="ECO:0000259" key="3">
    <source>
        <dbReference type="Pfam" id="PF04895"/>
    </source>
</evidence>
<dbReference type="OrthoDB" id="6609at2157"/>
<reference evidence="4 5" key="1">
    <citation type="submission" date="2016-10" db="EMBL/GenBank/DDBJ databases">
        <authorList>
            <person name="de Groot N.N."/>
        </authorList>
    </citation>
    <scope>NUCLEOTIDE SEQUENCE [LARGE SCALE GENOMIC DNA]</scope>
    <source>
        <strain evidence="4 5">IBRC-M10015</strain>
    </source>
</reference>
<comment type="caution">
    <text evidence="1">Lacks conserved residue(s) required for the propagation of feature annotation.</text>
</comment>
<dbReference type="Proteomes" id="UP000198856">
    <property type="component" value="Unassembled WGS sequence"/>
</dbReference>
<keyword evidence="1" id="KW-0227">DNA damage</keyword>
<organism evidence="4 5">
    <name type="scientific">Halovenus aranensis</name>
    <dbReference type="NCBI Taxonomy" id="890420"/>
    <lineage>
        <taxon>Archaea</taxon>
        <taxon>Methanobacteriati</taxon>
        <taxon>Methanobacteriota</taxon>
        <taxon>Stenosarchaea group</taxon>
        <taxon>Halobacteria</taxon>
        <taxon>Halobacteriales</taxon>
        <taxon>Haloarculaceae</taxon>
        <taxon>Halovenus</taxon>
    </lineage>
</organism>
<keyword evidence="1" id="KW-0234">DNA repair</keyword>
<dbReference type="NCBIfam" id="NF041387">
    <property type="entry name" value="DNArepr_NreA_Halo"/>
    <property type="match status" value="1"/>
</dbReference>
<dbReference type="RefSeq" id="WP_092703781.1">
    <property type="nucleotide sequence ID" value="NZ_FNFC01000013.1"/>
</dbReference>
<dbReference type="Pfam" id="PF04894">
    <property type="entry name" value="Nre_N"/>
    <property type="match status" value="1"/>
</dbReference>
<protein>
    <recommendedName>
        <fullName evidence="1">DNA repair protein</fullName>
    </recommendedName>
</protein>
<accession>A0A1G8Y4J3</accession>
<comment type="similarity">
    <text evidence="1">Belongs to the Nre family.</text>
</comment>
<dbReference type="STRING" id="890420.SAMN05216226_11357"/>
<sequence length="417" mass="46569">MRLEEFIDEFERDEDAERRRLAREKSYEITDHLDDVERQFEQVVQGDSLFGSTAPEIFVGRSNYPDVSTGLLSPMDREADATRYATSGEWYQQGLAIDDVLQRRTGLLNSTRSAQVNVEDVWDGFVGVQREVAIADQPVDVEVGLDSAPEVDLSLDDISTPTGPRARATDATLAENPSVPRPVEKTLEDDDWAAEGAITYLYRRGFDVYDINTILSAGALGQGHNRRLVPTRWSITAVDDTVGQYLRGSLRNASSLDQVQVYYNEYIGNQYWVILAPGNWEFELVELKAPGSIWNPNPDGDYYLAADYESYEGRTGYVEETAGAYHASRLAVLEHLDEIDRQATCLVVRHASDGYWAPVGVWQIREGIRHAFEGEPATAETFHDAVGTLAPQLPVSLGALRRKSALVAGIQSRLRDF</sequence>
<dbReference type="InterPro" id="IPR053546">
    <property type="entry name" value="Nre_DNA_repair"/>
</dbReference>
<feature type="domain" description="Archaeal Nre C-terminal" evidence="3">
    <location>
        <begin position="309"/>
        <end position="417"/>
    </location>
</feature>
<evidence type="ECO:0000313" key="5">
    <source>
        <dbReference type="Proteomes" id="UP000198856"/>
    </source>
</evidence>
<evidence type="ECO:0000256" key="1">
    <source>
        <dbReference type="HAMAP-Rule" id="MF_02096"/>
    </source>
</evidence>
<dbReference type="AlphaFoldDB" id="A0A1G8Y4J3"/>
<name>A0A1G8Y4J3_9EURY</name>
<feature type="domain" description="Archaeal Nre N-terminal" evidence="2">
    <location>
        <begin position="21"/>
        <end position="295"/>
    </location>
</feature>
<evidence type="ECO:0000259" key="2">
    <source>
        <dbReference type="Pfam" id="PF04894"/>
    </source>
</evidence>
<evidence type="ECO:0000313" key="4">
    <source>
        <dbReference type="EMBL" id="SDJ97314.1"/>
    </source>
</evidence>
<proteinExistence type="inferred from homology"/>
<gene>
    <name evidence="4" type="ORF">SAMN05216226_11357</name>
</gene>
<comment type="function">
    <text evidence="1">Involved in DNA damage repair.</text>
</comment>
<dbReference type="InterPro" id="IPR033167">
    <property type="entry name" value="Nre"/>
</dbReference>
<dbReference type="InterPro" id="IPR006979">
    <property type="entry name" value="Nre_C"/>
</dbReference>
<dbReference type="HAMAP" id="MF_02096">
    <property type="entry name" value="Nre"/>
    <property type="match status" value="1"/>
</dbReference>
<keyword evidence="5" id="KW-1185">Reference proteome</keyword>
<dbReference type="Pfam" id="PF04895">
    <property type="entry name" value="Nre_C"/>
    <property type="match status" value="1"/>
</dbReference>